<evidence type="ECO:0000259" key="8">
    <source>
        <dbReference type="PROSITE" id="PS50076"/>
    </source>
</evidence>
<keyword evidence="2" id="KW-0812">Transmembrane</keyword>
<dbReference type="InterPro" id="IPR036869">
    <property type="entry name" value="J_dom_sf"/>
</dbReference>
<feature type="chain" id="PRO_5044281656" description="J domain-containing protein" evidence="7">
    <location>
        <begin position="20"/>
        <end position="353"/>
    </location>
</feature>
<dbReference type="Proteomes" id="UP001515480">
    <property type="component" value="Unassembled WGS sequence"/>
</dbReference>
<proteinExistence type="predicted"/>
<feature type="region of interest" description="Disordered" evidence="6">
    <location>
        <begin position="320"/>
        <end position="353"/>
    </location>
</feature>
<keyword evidence="5" id="KW-0143">Chaperone</keyword>
<keyword evidence="3" id="KW-1133">Transmembrane helix</keyword>
<keyword evidence="10" id="KW-1185">Reference proteome</keyword>
<feature type="signal peptide" evidence="7">
    <location>
        <begin position="1"/>
        <end position="19"/>
    </location>
</feature>
<dbReference type="PANTHER" id="PTHR44176">
    <property type="entry name" value="DNAJ HOMOLOG SUBFAMILY C MEMBER 25"/>
    <property type="match status" value="1"/>
</dbReference>
<dbReference type="GO" id="GO:0006457">
    <property type="term" value="P:protein folding"/>
    <property type="evidence" value="ECO:0007669"/>
    <property type="project" value="InterPro"/>
</dbReference>
<evidence type="ECO:0000256" key="5">
    <source>
        <dbReference type="ARBA" id="ARBA00023186"/>
    </source>
</evidence>
<comment type="caution">
    <text evidence="9">The sequence shown here is derived from an EMBL/GenBank/DDBJ whole genome shotgun (WGS) entry which is preliminary data.</text>
</comment>
<evidence type="ECO:0000313" key="10">
    <source>
        <dbReference type="Proteomes" id="UP001515480"/>
    </source>
</evidence>
<dbReference type="AlphaFoldDB" id="A0AB34IDJ8"/>
<keyword evidence="4" id="KW-0472">Membrane</keyword>
<dbReference type="PANTHER" id="PTHR44176:SF1">
    <property type="entry name" value="DNAJ HOMOLOG SUBFAMILY C MEMBER 25"/>
    <property type="match status" value="1"/>
</dbReference>
<dbReference type="InterPro" id="IPR044632">
    <property type="entry name" value="DNAJC25-like"/>
</dbReference>
<evidence type="ECO:0000256" key="4">
    <source>
        <dbReference type="ARBA" id="ARBA00023136"/>
    </source>
</evidence>
<name>A0AB34IDJ8_PRYPA</name>
<dbReference type="GO" id="GO:0005789">
    <property type="term" value="C:endoplasmic reticulum membrane"/>
    <property type="evidence" value="ECO:0007669"/>
    <property type="project" value="TreeGrafter"/>
</dbReference>
<dbReference type="PRINTS" id="PR00625">
    <property type="entry name" value="JDOMAIN"/>
</dbReference>
<comment type="subcellular location">
    <subcellularLocation>
        <location evidence="1">Membrane</location>
        <topology evidence="1">Multi-pass membrane protein</topology>
    </subcellularLocation>
</comment>
<evidence type="ECO:0000313" key="9">
    <source>
        <dbReference type="EMBL" id="KAL1495483.1"/>
    </source>
</evidence>
<evidence type="ECO:0000256" key="7">
    <source>
        <dbReference type="SAM" id="SignalP"/>
    </source>
</evidence>
<protein>
    <recommendedName>
        <fullName evidence="8">J domain-containing protein</fullName>
    </recommendedName>
</protein>
<accession>A0AB34IDJ8</accession>
<dbReference type="SMART" id="SM00271">
    <property type="entry name" value="DnaJ"/>
    <property type="match status" value="1"/>
</dbReference>
<sequence length="353" mass="40312">MKVLRFPVVLALLSQFCSAAASDEKAEDPKGEKSKRDIVAQYEYCREDNCYELLGVSQTSKPPAIKRKYRHLAAEWHPDKNPDPRAKELFQKYANAYEVLSNAEMRSNYDYLLAHPYEFPVFFMRYSKPKYMPKSDIRFVLILTLIIISAIQYLLKHSQYHTALEAMKKDPRYQERLKQLVTEQSSKNAPVKKSGFRGSVGTTKVKKETPKQEELEKRRCAAEEILSEELAAVMPPAPKVSDTIAVDVFKLPLTVASMLGWVVKFNLLRLEYGPAEKAYLTRRAIGLSEAEWEAAEEQEKEDFIAKELWVAKNLSEWEAELTKSSSPGSKSGKDKRLARQKKKGPLGHVGMLE</sequence>
<dbReference type="EMBL" id="JBGBPQ010000032">
    <property type="protein sequence ID" value="KAL1495483.1"/>
    <property type="molecule type" value="Genomic_DNA"/>
</dbReference>
<feature type="domain" description="J" evidence="8">
    <location>
        <begin position="49"/>
        <end position="113"/>
    </location>
</feature>
<dbReference type="PROSITE" id="PS50076">
    <property type="entry name" value="DNAJ_2"/>
    <property type="match status" value="1"/>
</dbReference>
<organism evidence="9 10">
    <name type="scientific">Prymnesium parvum</name>
    <name type="common">Toxic golden alga</name>
    <dbReference type="NCBI Taxonomy" id="97485"/>
    <lineage>
        <taxon>Eukaryota</taxon>
        <taxon>Haptista</taxon>
        <taxon>Haptophyta</taxon>
        <taxon>Prymnesiophyceae</taxon>
        <taxon>Prymnesiales</taxon>
        <taxon>Prymnesiaceae</taxon>
        <taxon>Prymnesium</taxon>
    </lineage>
</organism>
<keyword evidence="7" id="KW-0732">Signal</keyword>
<dbReference type="Gene3D" id="1.10.287.110">
    <property type="entry name" value="DnaJ domain"/>
    <property type="match status" value="1"/>
</dbReference>
<dbReference type="Pfam" id="PF00226">
    <property type="entry name" value="DnaJ"/>
    <property type="match status" value="1"/>
</dbReference>
<evidence type="ECO:0000256" key="1">
    <source>
        <dbReference type="ARBA" id="ARBA00004141"/>
    </source>
</evidence>
<reference evidence="9 10" key="1">
    <citation type="journal article" date="2024" name="Science">
        <title>Giant polyketide synthase enzymes in the biosynthesis of giant marine polyether toxins.</title>
        <authorList>
            <person name="Fallon T.R."/>
            <person name="Shende V.V."/>
            <person name="Wierzbicki I.H."/>
            <person name="Pendleton A.L."/>
            <person name="Watervoot N.F."/>
            <person name="Auber R.P."/>
            <person name="Gonzalez D.J."/>
            <person name="Wisecaver J.H."/>
            <person name="Moore B.S."/>
        </authorList>
    </citation>
    <scope>NUCLEOTIDE SEQUENCE [LARGE SCALE GENOMIC DNA]</scope>
    <source>
        <strain evidence="9 10">12B1</strain>
    </source>
</reference>
<dbReference type="InterPro" id="IPR001623">
    <property type="entry name" value="DnaJ_domain"/>
</dbReference>
<dbReference type="CDD" id="cd06257">
    <property type="entry name" value="DnaJ"/>
    <property type="match status" value="1"/>
</dbReference>
<evidence type="ECO:0000256" key="3">
    <source>
        <dbReference type="ARBA" id="ARBA00022989"/>
    </source>
</evidence>
<evidence type="ECO:0000256" key="2">
    <source>
        <dbReference type="ARBA" id="ARBA00022692"/>
    </source>
</evidence>
<gene>
    <name evidence="9" type="ORF">AB1Y20_016849</name>
</gene>
<dbReference type="SUPFAM" id="SSF46565">
    <property type="entry name" value="Chaperone J-domain"/>
    <property type="match status" value="1"/>
</dbReference>
<evidence type="ECO:0000256" key="6">
    <source>
        <dbReference type="SAM" id="MobiDB-lite"/>
    </source>
</evidence>